<evidence type="ECO:0000259" key="2">
    <source>
        <dbReference type="PROSITE" id="PS50048"/>
    </source>
</evidence>
<dbReference type="OrthoDB" id="3598904at2759"/>
<dbReference type="GO" id="GO:0008270">
    <property type="term" value="F:zinc ion binding"/>
    <property type="evidence" value="ECO:0007669"/>
    <property type="project" value="InterPro"/>
</dbReference>
<evidence type="ECO:0000313" key="3">
    <source>
        <dbReference type="EMBL" id="CAI5756955.1"/>
    </source>
</evidence>
<evidence type="ECO:0000313" key="4">
    <source>
        <dbReference type="Proteomes" id="UP001152885"/>
    </source>
</evidence>
<evidence type="ECO:0000256" key="1">
    <source>
        <dbReference type="ARBA" id="ARBA00023242"/>
    </source>
</evidence>
<proteinExistence type="predicted"/>
<protein>
    <recommendedName>
        <fullName evidence="2">Zn(2)-C6 fungal-type domain-containing protein</fullName>
    </recommendedName>
</protein>
<comment type="caution">
    <text evidence="3">The sequence shown here is derived from an EMBL/GenBank/DDBJ whole genome shotgun (WGS) entry which is preliminary data.</text>
</comment>
<dbReference type="CDD" id="cd00067">
    <property type="entry name" value="GAL4"/>
    <property type="match status" value="1"/>
</dbReference>
<keyword evidence="4" id="KW-1185">Reference proteome</keyword>
<gene>
    <name evidence="3" type="ORF">CANVERA_P1472</name>
</gene>
<dbReference type="Proteomes" id="UP001152885">
    <property type="component" value="Unassembled WGS sequence"/>
</dbReference>
<reference evidence="3" key="1">
    <citation type="submission" date="2022-12" db="EMBL/GenBank/DDBJ databases">
        <authorList>
            <person name="Brejova B."/>
        </authorList>
    </citation>
    <scope>NUCLEOTIDE SEQUENCE</scope>
</reference>
<dbReference type="InterPro" id="IPR001138">
    <property type="entry name" value="Zn2Cys6_DnaBD"/>
</dbReference>
<dbReference type="Pfam" id="PF00172">
    <property type="entry name" value="Zn_clus"/>
    <property type="match status" value="1"/>
</dbReference>
<dbReference type="EMBL" id="CANTUO010000001">
    <property type="protein sequence ID" value="CAI5756955.1"/>
    <property type="molecule type" value="Genomic_DNA"/>
</dbReference>
<dbReference type="GO" id="GO:0000981">
    <property type="term" value="F:DNA-binding transcription factor activity, RNA polymerase II-specific"/>
    <property type="evidence" value="ECO:0007669"/>
    <property type="project" value="InterPro"/>
</dbReference>
<sequence>MEVNYKSYQKVLNLPIKPKCNSPGNINNQCILPNKIIENSISKEIMCVANNDSNKIIKSKKDSNQIKRRTKTGCLTCRKRKKKCDEDKINGKCQACTRNCLDCTWPDLSLISKNNKTKTMKNQNIIEKFNNTTEFVRELSPKSTKCDINSLLSTTSNEIINKISTPKQYPMEPQPQNAYPSPVQSPKFDSFNLPKQPSSPEISLIKLPPLYKFNNYKLHTTKESNVRGVKYNKSTDDSTVLPSFGSLINQSVTL</sequence>
<dbReference type="SUPFAM" id="SSF57701">
    <property type="entry name" value="Zn2/Cys6 DNA-binding domain"/>
    <property type="match status" value="1"/>
</dbReference>
<organism evidence="3 4">
    <name type="scientific">Candida verbasci</name>
    <dbReference type="NCBI Taxonomy" id="1227364"/>
    <lineage>
        <taxon>Eukaryota</taxon>
        <taxon>Fungi</taxon>
        <taxon>Dikarya</taxon>
        <taxon>Ascomycota</taxon>
        <taxon>Saccharomycotina</taxon>
        <taxon>Pichiomycetes</taxon>
        <taxon>Debaryomycetaceae</taxon>
        <taxon>Candida/Lodderomyces clade</taxon>
        <taxon>Candida</taxon>
    </lineage>
</organism>
<keyword evidence="1" id="KW-0539">Nucleus</keyword>
<dbReference type="PROSITE" id="PS00463">
    <property type="entry name" value="ZN2_CY6_FUNGAL_1"/>
    <property type="match status" value="1"/>
</dbReference>
<dbReference type="PROSITE" id="PS50048">
    <property type="entry name" value="ZN2_CY6_FUNGAL_2"/>
    <property type="match status" value="1"/>
</dbReference>
<dbReference type="SMART" id="SM00066">
    <property type="entry name" value="GAL4"/>
    <property type="match status" value="1"/>
</dbReference>
<dbReference type="InterPro" id="IPR036864">
    <property type="entry name" value="Zn2-C6_fun-type_DNA-bd_sf"/>
</dbReference>
<dbReference type="Gene3D" id="4.10.240.10">
    <property type="entry name" value="Zn(2)-C6 fungal-type DNA-binding domain"/>
    <property type="match status" value="1"/>
</dbReference>
<feature type="domain" description="Zn(2)-C6 fungal-type" evidence="2">
    <location>
        <begin position="73"/>
        <end position="105"/>
    </location>
</feature>
<dbReference type="PANTHER" id="PTHR37534">
    <property type="entry name" value="TRANSCRIPTIONAL ACTIVATOR PROTEIN UGA3"/>
    <property type="match status" value="1"/>
</dbReference>
<dbReference type="AlphaFoldDB" id="A0A9W4TSN7"/>
<dbReference type="PANTHER" id="PTHR37534:SF46">
    <property type="entry name" value="ZN(II)2CYS6 TRANSCRIPTION FACTOR (EUROFUNG)"/>
    <property type="match status" value="1"/>
</dbReference>
<accession>A0A9W4TSN7</accession>
<name>A0A9W4TSN7_9ASCO</name>